<name>A0ABP7GPD3_9MICO</name>
<sequence>MSVPNTVVMQIARMEATHLADLIEQFRDLLQGSDGAAGDVPTDPALARLFPDAYADDIDAARQFRELTASDLLAHRDEDARTVLASLGDAREGPDGVDDPRELIIVDLSPDDVEAWLRTLTSLRLVIASRLGIRTETDHDQTDPRFGIYEWLGYRLEGLLQAIDPD</sequence>
<protein>
    <recommendedName>
        <fullName evidence="3">DUF2017 domain-containing protein</fullName>
    </recommendedName>
</protein>
<dbReference type="InterPro" id="IPR018561">
    <property type="entry name" value="AosR"/>
</dbReference>
<keyword evidence="2" id="KW-1185">Reference proteome</keyword>
<dbReference type="RefSeq" id="WP_344783724.1">
    <property type="nucleotide sequence ID" value="NZ_BAABAF010000008.1"/>
</dbReference>
<accession>A0ABP7GPD3</accession>
<dbReference type="Pfam" id="PF09438">
    <property type="entry name" value="DUF2017"/>
    <property type="match status" value="1"/>
</dbReference>
<proteinExistence type="predicted"/>
<comment type="caution">
    <text evidence="1">The sequence shown here is derived from an EMBL/GenBank/DDBJ whole genome shotgun (WGS) entry which is preliminary data.</text>
</comment>
<organism evidence="1 2">
    <name type="scientific">Microbacterium kribbense</name>
    <dbReference type="NCBI Taxonomy" id="433645"/>
    <lineage>
        <taxon>Bacteria</taxon>
        <taxon>Bacillati</taxon>
        <taxon>Actinomycetota</taxon>
        <taxon>Actinomycetes</taxon>
        <taxon>Micrococcales</taxon>
        <taxon>Microbacteriaceae</taxon>
        <taxon>Microbacterium</taxon>
    </lineage>
</organism>
<dbReference type="Proteomes" id="UP001500540">
    <property type="component" value="Unassembled WGS sequence"/>
</dbReference>
<evidence type="ECO:0000313" key="2">
    <source>
        <dbReference type="Proteomes" id="UP001500540"/>
    </source>
</evidence>
<reference evidence="2" key="1">
    <citation type="journal article" date="2019" name="Int. J. Syst. Evol. Microbiol.">
        <title>The Global Catalogue of Microorganisms (GCM) 10K type strain sequencing project: providing services to taxonomists for standard genome sequencing and annotation.</title>
        <authorList>
            <consortium name="The Broad Institute Genomics Platform"/>
            <consortium name="The Broad Institute Genome Sequencing Center for Infectious Disease"/>
            <person name="Wu L."/>
            <person name="Ma J."/>
        </authorList>
    </citation>
    <scope>NUCLEOTIDE SEQUENCE [LARGE SCALE GENOMIC DNA]</scope>
    <source>
        <strain evidence="2">JCM 16950</strain>
    </source>
</reference>
<evidence type="ECO:0000313" key="1">
    <source>
        <dbReference type="EMBL" id="GAA3770073.1"/>
    </source>
</evidence>
<gene>
    <name evidence="1" type="ORF">GCM10022240_22990</name>
</gene>
<evidence type="ECO:0008006" key="3">
    <source>
        <dbReference type="Google" id="ProtNLM"/>
    </source>
</evidence>
<dbReference type="EMBL" id="BAABAF010000008">
    <property type="protein sequence ID" value="GAA3770073.1"/>
    <property type="molecule type" value="Genomic_DNA"/>
</dbReference>